<evidence type="ECO:0000256" key="1">
    <source>
        <dbReference type="SAM" id="MobiDB-lite"/>
    </source>
</evidence>
<keyword evidence="2" id="KW-0812">Transmembrane</keyword>
<dbReference type="RefSeq" id="WP_160861016.1">
    <property type="nucleotide sequence ID" value="NZ_JAODWE010000012.1"/>
</dbReference>
<evidence type="ECO:0000313" key="3">
    <source>
        <dbReference type="EMBL" id="MXN47506.1"/>
    </source>
</evidence>
<keyword evidence="2" id="KW-0472">Membrane</keyword>
<evidence type="ECO:0000256" key="2">
    <source>
        <dbReference type="SAM" id="Phobius"/>
    </source>
</evidence>
<keyword evidence="4" id="KW-1185">Reference proteome</keyword>
<feature type="region of interest" description="Disordered" evidence="1">
    <location>
        <begin position="342"/>
        <end position="362"/>
    </location>
</feature>
<proteinExistence type="predicted"/>
<dbReference type="Proteomes" id="UP000435802">
    <property type="component" value="Unassembled WGS sequence"/>
</dbReference>
<feature type="transmembrane region" description="Helical" evidence="2">
    <location>
        <begin position="149"/>
        <end position="177"/>
    </location>
</feature>
<organism evidence="3 4">
    <name type="scientific">Shinella kummerowiae</name>
    <dbReference type="NCBI Taxonomy" id="417745"/>
    <lineage>
        <taxon>Bacteria</taxon>
        <taxon>Pseudomonadati</taxon>
        <taxon>Pseudomonadota</taxon>
        <taxon>Alphaproteobacteria</taxon>
        <taxon>Hyphomicrobiales</taxon>
        <taxon>Rhizobiaceae</taxon>
        <taxon>Shinella</taxon>
    </lineage>
</organism>
<reference evidence="3 4" key="1">
    <citation type="submission" date="2019-12" db="EMBL/GenBank/DDBJ databases">
        <title>Shinella kummerowiae sp. nov., a symbiotic bacterium isolated from root nodules of the herbal legume Kummerowia stipulacea.</title>
        <authorList>
            <person name="Gao J."/>
        </authorList>
    </citation>
    <scope>NUCLEOTIDE SEQUENCE [LARGE SCALE GENOMIC DNA]</scope>
    <source>
        <strain evidence="3 4">CCBAU 25048</strain>
    </source>
</reference>
<feature type="transmembrane region" description="Helical" evidence="2">
    <location>
        <begin position="60"/>
        <end position="83"/>
    </location>
</feature>
<protein>
    <submittedName>
        <fullName evidence="3">Flagellar motor protein MotA</fullName>
    </submittedName>
</protein>
<gene>
    <name evidence="3" type="ORF">GR138_20090</name>
</gene>
<keyword evidence="2" id="KW-1133">Transmembrane helix</keyword>
<sequence>MAKLGLSGWGGSAGTGDDYPHKLSSPMAFFWTMVIFLIIVGFVAAILFRQAQTAFLSNPGLNGLILGVLLIGILLVFNHVLALRPEVRWFNSFRAAGSAEKVGRDPVLLAPMRALIGRRHSVALSANALRSILDSIATRLDESRDTSRYLIGLLVFLGLLGTFWGLLGTIGSISAVIQSLDAGGGTANDILTALKQGLSAPLEGMGTAFSTSLFGLASSLILGFLDLQAGRAQNRFYTELENWLSSVTDVGSELQPVADMAAGSSSADVQALAEQILKLAQDGGGSGHRSTAAMASLAEGIQGLVKNMRSEQQMLRDWIEAQQEEAKALRRTLDRLAARNGEKNVERLSERTSEKAHKAGGE</sequence>
<keyword evidence="3" id="KW-0966">Cell projection</keyword>
<dbReference type="OrthoDB" id="9794540at2"/>
<name>A0A6N8SJL5_9HYPH</name>
<dbReference type="EMBL" id="WUMK01000007">
    <property type="protein sequence ID" value="MXN47506.1"/>
    <property type="molecule type" value="Genomic_DNA"/>
</dbReference>
<evidence type="ECO:0000313" key="4">
    <source>
        <dbReference type="Proteomes" id="UP000435802"/>
    </source>
</evidence>
<keyword evidence="3" id="KW-0969">Cilium</keyword>
<accession>A0A6N8SJL5</accession>
<feature type="transmembrane region" description="Helical" evidence="2">
    <location>
        <begin position="28"/>
        <end position="48"/>
    </location>
</feature>
<keyword evidence="3" id="KW-0282">Flagellum</keyword>
<dbReference type="AlphaFoldDB" id="A0A6N8SJL5"/>
<comment type="caution">
    <text evidence="3">The sequence shown here is derived from an EMBL/GenBank/DDBJ whole genome shotgun (WGS) entry which is preliminary data.</text>
</comment>